<protein>
    <recommendedName>
        <fullName evidence="1">Elongation factor 1-beta</fullName>
    </recommendedName>
</protein>
<gene>
    <name evidence="5" type="primary">lrrfip1b</name>
</gene>
<comment type="subunit">
    <text evidence="3">EF-1 is composed of 4 subunits: alpha, beta (alpha subunit of the eEF1B subcomplex), delta (beta subunit of the eEF1B subcomplex), and gamma (gamma subunit of the eEF1B subcomplex). Interacts with elongation factor EEF1A1.</text>
</comment>
<dbReference type="GO" id="GO:0005853">
    <property type="term" value="C:eukaryotic translation elongation factor 1 complex"/>
    <property type="evidence" value="ECO:0007669"/>
    <property type="project" value="InterPro"/>
</dbReference>
<reference evidence="5" key="3">
    <citation type="submission" date="2025-09" db="UniProtKB">
        <authorList>
            <consortium name="Ensembl"/>
        </authorList>
    </citation>
    <scope>IDENTIFICATION</scope>
</reference>
<name>A0A8C6LSI7_NOTFU</name>
<dbReference type="Proteomes" id="UP000694548">
    <property type="component" value="Chromosome sgr10"/>
</dbReference>
<evidence type="ECO:0000256" key="2">
    <source>
        <dbReference type="ARBA" id="ARBA00093309"/>
    </source>
</evidence>
<evidence type="ECO:0000313" key="5">
    <source>
        <dbReference type="Ensembl" id="ENSNFUP00015023357.1"/>
    </source>
</evidence>
<evidence type="ECO:0000256" key="3">
    <source>
        <dbReference type="ARBA" id="ARBA00093529"/>
    </source>
</evidence>
<dbReference type="PANTHER" id="PTHR11595">
    <property type="entry name" value="EF-HAND AND COILED-COIL DOMAIN-CONTAINING FAMILY MEMBER"/>
    <property type="match status" value="1"/>
</dbReference>
<dbReference type="PROSITE" id="PS00824">
    <property type="entry name" value="EF1BD_1"/>
    <property type="match status" value="1"/>
</dbReference>
<dbReference type="AlphaFoldDB" id="A0A8C6LSI7"/>
<dbReference type="InterPro" id="IPR036282">
    <property type="entry name" value="Glutathione-S-Trfase_C_sf"/>
</dbReference>
<dbReference type="Gene3D" id="1.20.1050.130">
    <property type="match status" value="1"/>
</dbReference>
<dbReference type="GeneTree" id="ENSGT00530000063564"/>
<dbReference type="InterPro" id="IPR001326">
    <property type="entry name" value="Transl_elong_EF1B_B/D_CS"/>
</dbReference>
<feature type="region of interest" description="Disordered" evidence="4">
    <location>
        <begin position="172"/>
        <end position="237"/>
    </location>
</feature>
<sequence>ANKRTKPAVSSSEPDFLSDRSYIEGYVPSQADVAVFDVLSAPPPADLRHALRWYNHIKSYQNQKNSLPGVKKPLGQYGPAGVPDTTSGPAPAAAKDDDDDDIDLFGSDEEVRRSLTTSANSNNGQSSTVMKLLEVTAEELRAIAVPELALLSLQEGRPVDVCPCSKAVSADEVSSRDMDSCEEAAEGDSDTNPASELTRIHIGGLVGDKDVLPPGKNHEEVHLYSRKEQNSADCRVS</sequence>
<accession>A0A8C6LSI7</accession>
<proteinExistence type="predicted"/>
<reference evidence="5" key="2">
    <citation type="submission" date="2025-08" db="UniProtKB">
        <authorList>
            <consortium name="Ensembl"/>
        </authorList>
    </citation>
    <scope>IDENTIFICATION</scope>
</reference>
<feature type="compositionally biased region" description="Basic and acidic residues" evidence="4">
    <location>
        <begin position="207"/>
        <end position="237"/>
    </location>
</feature>
<dbReference type="SUPFAM" id="SSF47616">
    <property type="entry name" value="GST C-terminal domain-like"/>
    <property type="match status" value="1"/>
</dbReference>
<dbReference type="FunFam" id="1.20.1050.130:FF:000001">
    <property type="entry name" value="Putative Elongation factor 1-beta"/>
    <property type="match status" value="1"/>
</dbReference>
<feature type="compositionally biased region" description="Acidic residues" evidence="4">
    <location>
        <begin position="180"/>
        <end position="189"/>
    </location>
</feature>
<organism evidence="5 6">
    <name type="scientific">Nothobranchius furzeri</name>
    <name type="common">Turquoise killifish</name>
    <dbReference type="NCBI Taxonomy" id="105023"/>
    <lineage>
        <taxon>Eukaryota</taxon>
        <taxon>Metazoa</taxon>
        <taxon>Chordata</taxon>
        <taxon>Craniata</taxon>
        <taxon>Vertebrata</taxon>
        <taxon>Euteleostomi</taxon>
        <taxon>Actinopterygii</taxon>
        <taxon>Neopterygii</taxon>
        <taxon>Teleostei</taxon>
        <taxon>Neoteleostei</taxon>
        <taxon>Acanthomorphata</taxon>
        <taxon>Ovalentaria</taxon>
        <taxon>Atherinomorphae</taxon>
        <taxon>Cyprinodontiformes</taxon>
        <taxon>Nothobranchiidae</taxon>
        <taxon>Nothobranchius</taxon>
    </lineage>
</organism>
<dbReference type="GO" id="GO:0005829">
    <property type="term" value="C:cytosol"/>
    <property type="evidence" value="ECO:0007669"/>
    <property type="project" value="TreeGrafter"/>
</dbReference>
<dbReference type="Ensembl" id="ENSNFUT00015024432.1">
    <property type="protein sequence ID" value="ENSNFUP00015023357.1"/>
    <property type="gene ID" value="ENSNFUG00015011306.1"/>
</dbReference>
<dbReference type="PANTHER" id="PTHR11595:SF21">
    <property type="entry name" value="ELONGATION FACTOR 1-BETA"/>
    <property type="match status" value="1"/>
</dbReference>
<dbReference type="InterPro" id="IPR049720">
    <property type="entry name" value="EF1B_bsu/dsu"/>
</dbReference>
<keyword evidence="6" id="KW-1185">Reference proteome</keyword>
<dbReference type="GO" id="GO:0003746">
    <property type="term" value="F:translation elongation factor activity"/>
    <property type="evidence" value="ECO:0007669"/>
    <property type="project" value="InterPro"/>
</dbReference>
<evidence type="ECO:0000313" key="6">
    <source>
        <dbReference type="Proteomes" id="UP000694548"/>
    </source>
</evidence>
<feature type="region of interest" description="Disordered" evidence="4">
    <location>
        <begin position="64"/>
        <end position="100"/>
    </location>
</feature>
<dbReference type="GO" id="GO:0005085">
    <property type="term" value="F:guanyl-nucleotide exchange factor activity"/>
    <property type="evidence" value="ECO:0007669"/>
    <property type="project" value="TreeGrafter"/>
</dbReference>
<reference evidence="5" key="1">
    <citation type="submission" date="2014-08" db="EMBL/GenBank/DDBJ databases">
        <authorList>
            <person name="Senf B."/>
            <person name="Petzold A."/>
            <person name="Downie B.R."/>
            <person name="Koch P."/>
            <person name="Platzer M."/>
        </authorList>
    </citation>
    <scope>NUCLEOTIDE SEQUENCE [LARGE SCALE GENOMIC DNA]</scope>
    <source>
        <strain evidence="5">GRZ</strain>
    </source>
</reference>
<comment type="function">
    <text evidence="2">Catalytic subunit of the guanine nucleotide exchange factor (GEF) (eEF1B subcomplex) of the eukaryotic elongation factor 1 complex (eEF1). Stimulates the exchange of GDP for GTP on elongation factor 1A (eEF1A), probably by displacing GDP from the nucleotide binding pocket in eEF1A.</text>
</comment>
<evidence type="ECO:0000256" key="4">
    <source>
        <dbReference type="SAM" id="MobiDB-lite"/>
    </source>
</evidence>
<evidence type="ECO:0000256" key="1">
    <source>
        <dbReference type="ARBA" id="ARBA00017600"/>
    </source>
</evidence>